<keyword evidence="3 5" id="KW-0067">ATP-binding</keyword>
<dbReference type="PANTHER" id="PTHR23073">
    <property type="entry name" value="26S PROTEASOME REGULATORY SUBUNIT"/>
    <property type="match status" value="1"/>
</dbReference>
<evidence type="ECO:0000313" key="5">
    <source>
        <dbReference type="EMBL" id="MDG4946048.1"/>
    </source>
</evidence>
<accession>A0A9X4RUD7</accession>
<dbReference type="InterPro" id="IPR003959">
    <property type="entry name" value="ATPase_AAA_core"/>
</dbReference>
<keyword evidence="2" id="KW-0547">Nucleotide-binding</keyword>
<reference evidence="5" key="1">
    <citation type="submission" date="2022-07" db="EMBL/GenBank/DDBJ databases">
        <title>Description and genome-wide analysis of Profundicola chukchiensis gen. nov., sp. nov., marine bacteria isolated from bottom sediments of the Chukchi Sea.</title>
        <authorList>
            <person name="Romanenko L."/>
            <person name="Otstavnykh N."/>
            <person name="Kurilenko V."/>
            <person name="Eremeev V."/>
            <person name="Velansky P."/>
            <person name="Mikhailov V."/>
            <person name="Isaeva M."/>
        </authorList>
    </citation>
    <scope>NUCLEOTIDE SEQUENCE</scope>
    <source>
        <strain evidence="5">KMM 9713</strain>
    </source>
</reference>
<dbReference type="Gene3D" id="3.40.50.300">
    <property type="entry name" value="P-loop containing nucleotide triphosphate hydrolases"/>
    <property type="match status" value="1"/>
</dbReference>
<dbReference type="InterPro" id="IPR003593">
    <property type="entry name" value="AAA+_ATPase"/>
</dbReference>
<dbReference type="InterPro" id="IPR050221">
    <property type="entry name" value="26S_Proteasome_ATPase"/>
</dbReference>
<dbReference type="Pfam" id="PF00004">
    <property type="entry name" value="AAA"/>
    <property type="match status" value="1"/>
</dbReference>
<dbReference type="AlphaFoldDB" id="A0A9X4RUD7"/>
<name>A0A9X4RUD7_9FLAO</name>
<evidence type="ECO:0000256" key="2">
    <source>
        <dbReference type="ARBA" id="ARBA00022741"/>
    </source>
</evidence>
<dbReference type="EMBL" id="JANCMU010000003">
    <property type="protein sequence ID" value="MDG4946048.1"/>
    <property type="molecule type" value="Genomic_DNA"/>
</dbReference>
<dbReference type="InterPro" id="IPR027417">
    <property type="entry name" value="P-loop_NTPase"/>
</dbReference>
<organism evidence="5 6">
    <name type="scientific">Profundicola chukchiensis</name>
    <dbReference type="NCBI Taxonomy" id="2961959"/>
    <lineage>
        <taxon>Bacteria</taxon>
        <taxon>Pseudomonadati</taxon>
        <taxon>Bacteroidota</taxon>
        <taxon>Flavobacteriia</taxon>
        <taxon>Flavobacteriales</taxon>
        <taxon>Weeksellaceae</taxon>
        <taxon>Profundicola</taxon>
    </lineage>
</organism>
<feature type="domain" description="AAA+ ATPase" evidence="4">
    <location>
        <begin position="50"/>
        <end position="183"/>
    </location>
</feature>
<dbReference type="GO" id="GO:0005524">
    <property type="term" value="F:ATP binding"/>
    <property type="evidence" value="ECO:0007669"/>
    <property type="project" value="UniProtKB-KW"/>
</dbReference>
<sequence length="332" mass="37990">MSFHKTTLKTKTKVLSLDELYLSEENRAKLNQLIEEFNYQSALKEFDIPIDNKILLHGHTGCGKTATAHALGLALNKKVVVLNLGGFVSSRLGETGKNLSEVFRQASNDRAILFIDEFDFLGKIRDYNSEDSGEMQRLVNTFIQQIDNLSHHAILVCATNHLDIIDSALLRRFQLRLRYDLPNQVGLNDYYDSLLSKYPDHLNKIERVYGISYAEAKDLVLQQIKANIIQYEKNKKHLVFDYGMLEAINEKLENLGVSIENSKHEIEGFHKDYTVQHQAIAKKSTEDKIEGNLYEVLGDQLIKLDQLLSTNYKRVLSTTTSGKEAWVYISKY</sequence>
<evidence type="ECO:0000259" key="4">
    <source>
        <dbReference type="SMART" id="SM00382"/>
    </source>
</evidence>
<dbReference type="CDD" id="cd19481">
    <property type="entry name" value="RecA-like_protease"/>
    <property type="match status" value="1"/>
</dbReference>
<dbReference type="SUPFAM" id="SSF52540">
    <property type="entry name" value="P-loop containing nucleoside triphosphate hydrolases"/>
    <property type="match status" value="1"/>
</dbReference>
<gene>
    <name evidence="5" type="ORF">NMK71_06450</name>
</gene>
<keyword evidence="6" id="KW-1185">Reference proteome</keyword>
<dbReference type="SMART" id="SM00382">
    <property type="entry name" value="AAA"/>
    <property type="match status" value="1"/>
</dbReference>
<proteinExistence type="inferred from homology"/>
<dbReference type="RefSeq" id="WP_304420557.1">
    <property type="nucleotide sequence ID" value="NZ_JANCMU010000003.1"/>
</dbReference>
<comment type="caution">
    <text evidence="5">The sequence shown here is derived from an EMBL/GenBank/DDBJ whole genome shotgun (WGS) entry which is preliminary data.</text>
</comment>
<dbReference type="Gene3D" id="3.10.490.10">
    <property type="entry name" value="Gamma-glutamyl cyclotransferase-like"/>
    <property type="match status" value="1"/>
</dbReference>
<evidence type="ECO:0000256" key="3">
    <source>
        <dbReference type="ARBA" id="ARBA00022840"/>
    </source>
</evidence>
<evidence type="ECO:0000256" key="1">
    <source>
        <dbReference type="ARBA" id="ARBA00006914"/>
    </source>
</evidence>
<comment type="similarity">
    <text evidence="1">Belongs to the AAA ATPase family.</text>
</comment>
<protein>
    <submittedName>
        <fullName evidence="5">ATP-binding protein</fullName>
    </submittedName>
</protein>
<dbReference type="GO" id="GO:0016887">
    <property type="term" value="F:ATP hydrolysis activity"/>
    <property type="evidence" value="ECO:0007669"/>
    <property type="project" value="InterPro"/>
</dbReference>
<dbReference type="Proteomes" id="UP001152599">
    <property type="component" value="Unassembled WGS sequence"/>
</dbReference>
<evidence type="ECO:0000313" key="6">
    <source>
        <dbReference type="Proteomes" id="UP001152599"/>
    </source>
</evidence>